<evidence type="ECO:0000256" key="2">
    <source>
        <dbReference type="SAM" id="SignalP"/>
    </source>
</evidence>
<feature type="chain" id="PRO_5025541537" evidence="2">
    <location>
        <begin position="25"/>
        <end position="623"/>
    </location>
</feature>
<evidence type="ECO:0000256" key="1">
    <source>
        <dbReference type="SAM" id="MobiDB-lite"/>
    </source>
</evidence>
<accession>A0A6A5HP78</accession>
<dbReference type="RefSeq" id="XP_003111215.2">
    <property type="nucleotide sequence ID" value="XM_003111167.2"/>
</dbReference>
<protein>
    <submittedName>
        <fullName evidence="3">Uncharacterized protein</fullName>
    </submittedName>
</protein>
<feature type="compositionally biased region" description="Basic and acidic residues" evidence="1">
    <location>
        <begin position="497"/>
        <end position="509"/>
    </location>
</feature>
<feature type="compositionally biased region" description="Polar residues" evidence="1">
    <location>
        <begin position="466"/>
        <end position="481"/>
    </location>
</feature>
<proteinExistence type="predicted"/>
<feature type="compositionally biased region" description="Low complexity" evidence="1">
    <location>
        <begin position="323"/>
        <end position="344"/>
    </location>
</feature>
<feature type="compositionally biased region" description="Polar residues" evidence="1">
    <location>
        <begin position="445"/>
        <end position="456"/>
    </location>
</feature>
<comment type="caution">
    <text evidence="3">The sequence shown here is derived from an EMBL/GenBank/DDBJ whole genome shotgun (WGS) entry which is preliminary data.</text>
</comment>
<evidence type="ECO:0000313" key="3">
    <source>
        <dbReference type="EMBL" id="KAF1769469.1"/>
    </source>
</evidence>
<dbReference type="EMBL" id="WUAV01000001">
    <property type="protein sequence ID" value="KAF1769469.1"/>
    <property type="molecule type" value="Genomic_DNA"/>
</dbReference>
<gene>
    <name evidence="3" type="ORF">GCK72_001286</name>
</gene>
<reference evidence="3 4" key="1">
    <citation type="submission" date="2019-12" db="EMBL/GenBank/DDBJ databases">
        <title>Chromosome-level assembly of the Caenorhabditis remanei genome.</title>
        <authorList>
            <person name="Teterina A.A."/>
            <person name="Willis J.H."/>
            <person name="Phillips P.C."/>
        </authorList>
    </citation>
    <scope>NUCLEOTIDE SEQUENCE [LARGE SCALE GENOMIC DNA]</scope>
    <source>
        <strain evidence="3 4">PX506</strain>
        <tissue evidence="3">Whole organism</tissue>
    </source>
</reference>
<dbReference type="AlphaFoldDB" id="A0A6A5HP78"/>
<feature type="signal peptide" evidence="2">
    <location>
        <begin position="1"/>
        <end position="24"/>
    </location>
</feature>
<feature type="compositionally biased region" description="Low complexity" evidence="1">
    <location>
        <begin position="304"/>
        <end position="315"/>
    </location>
</feature>
<name>A0A6A5HP78_CAERE</name>
<evidence type="ECO:0000313" key="4">
    <source>
        <dbReference type="Proteomes" id="UP000483820"/>
    </source>
</evidence>
<feature type="region of interest" description="Disordered" evidence="1">
    <location>
        <begin position="600"/>
        <end position="623"/>
    </location>
</feature>
<feature type="compositionally biased region" description="Basic and acidic residues" evidence="1">
    <location>
        <begin position="285"/>
        <end position="300"/>
    </location>
</feature>
<organism evidence="3 4">
    <name type="scientific">Caenorhabditis remanei</name>
    <name type="common">Caenorhabditis vulgaris</name>
    <dbReference type="NCBI Taxonomy" id="31234"/>
    <lineage>
        <taxon>Eukaryota</taxon>
        <taxon>Metazoa</taxon>
        <taxon>Ecdysozoa</taxon>
        <taxon>Nematoda</taxon>
        <taxon>Chromadorea</taxon>
        <taxon>Rhabditida</taxon>
        <taxon>Rhabditina</taxon>
        <taxon>Rhabditomorpha</taxon>
        <taxon>Rhabditoidea</taxon>
        <taxon>Rhabditidae</taxon>
        <taxon>Peloderinae</taxon>
        <taxon>Caenorhabditis</taxon>
    </lineage>
</organism>
<dbReference type="Proteomes" id="UP000483820">
    <property type="component" value="Chromosome I"/>
</dbReference>
<dbReference type="GeneID" id="9801561"/>
<feature type="region of interest" description="Disordered" evidence="1">
    <location>
        <begin position="278"/>
        <end position="344"/>
    </location>
</feature>
<dbReference type="CTD" id="9801561"/>
<feature type="region of interest" description="Disordered" evidence="1">
    <location>
        <begin position="444"/>
        <end position="528"/>
    </location>
</feature>
<dbReference type="KEGG" id="crq:GCK72_001286"/>
<sequence length="623" mass="70729">MRVTSIFSLLLVILVATFFSPTEAGKCRGRYMEMRGGDGFVARGGCRGLDSQIQEEYWTTVGFDGALRDGRTTDDFLVFPENDNNGHLQRNSFVGYWITRSKYGENVHYEAFGHAFIKPDGKVCGWFVGSQKEVVEVCGGFRVLSRSRYNPHQPLPFEWVQGEHLRNRDVLGFHHHKIAKYEVNGDEVLFGDADVKAKKFNGVSIANEQKVEVDSPETFNRKIWLLKKKTQQPTDNRVPMNIIAEPRRREDLDIYKDPHHEERITNWRLYPYYDQYGRPSGSQTDAHRPAYDSSGRRIRFDGPSSSSSSSSSDSGSGSGSGSSFGSSSSAQNIQNVPNNQNNQISHNYQYYDSQQQPPRNHPGYEEWLRNQYRIRGIIPRGYNEYFNAHSNQDAVYQNRYGSSSGNGNAQETNREFEQPAYILQPNSGNSENNENNQVFYEGGRNENQLNFGNADSENSRDDLGDSGSNSRNSETGETYYSVNPGDPVDASGTQPRVDGEFRQVKNPGEDERDAGDSKNVVIPKNQDAQQQHIRFIRYHPPTVIRDKKGNSYDRRVENGKVHYIDKSGNEVKTKIDDTAIDMKIERILENRRRQEENLRNLVENSESEDGSDPISAAEVARQG</sequence>
<keyword evidence="2" id="KW-0732">Signal</keyword>